<protein>
    <recommendedName>
        <fullName evidence="2">KIB1-4 beta-propeller domain-containing protein</fullName>
    </recommendedName>
</protein>
<evidence type="ECO:0000313" key="3">
    <source>
        <dbReference type="EMBL" id="KAJ8760076.1"/>
    </source>
</evidence>
<accession>A0AAV8T021</accession>
<organism evidence="3 4">
    <name type="scientific">Erythroxylum novogranatense</name>
    <dbReference type="NCBI Taxonomy" id="1862640"/>
    <lineage>
        <taxon>Eukaryota</taxon>
        <taxon>Viridiplantae</taxon>
        <taxon>Streptophyta</taxon>
        <taxon>Embryophyta</taxon>
        <taxon>Tracheophyta</taxon>
        <taxon>Spermatophyta</taxon>
        <taxon>Magnoliopsida</taxon>
        <taxon>eudicotyledons</taxon>
        <taxon>Gunneridae</taxon>
        <taxon>Pentapetalae</taxon>
        <taxon>rosids</taxon>
        <taxon>fabids</taxon>
        <taxon>Malpighiales</taxon>
        <taxon>Erythroxylaceae</taxon>
        <taxon>Erythroxylum</taxon>
    </lineage>
</organism>
<evidence type="ECO:0000313" key="4">
    <source>
        <dbReference type="Proteomes" id="UP001159364"/>
    </source>
</evidence>
<dbReference type="EMBL" id="JAIWQS010000007">
    <property type="protein sequence ID" value="KAJ8760076.1"/>
    <property type="molecule type" value="Genomic_DNA"/>
</dbReference>
<dbReference type="InterPro" id="IPR005174">
    <property type="entry name" value="KIB1-4_b-propeller"/>
</dbReference>
<dbReference type="InterPro" id="IPR050942">
    <property type="entry name" value="F-box_BR-signaling"/>
</dbReference>
<keyword evidence="1" id="KW-1133">Transmembrane helix</keyword>
<keyword evidence="1" id="KW-0472">Membrane</keyword>
<gene>
    <name evidence="3" type="ORF">K2173_010932</name>
</gene>
<name>A0AAV8T021_9ROSI</name>
<evidence type="ECO:0000256" key="1">
    <source>
        <dbReference type="SAM" id="Phobius"/>
    </source>
</evidence>
<dbReference type="AlphaFoldDB" id="A0AAV8T021"/>
<dbReference type="Proteomes" id="UP001159364">
    <property type="component" value="Linkage Group LG07"/>
</dbReference>
<sequence>MANHGNSKFQEYRNPITVHTFRNPNPPCFLSIRRLFALSSSREMPIQLRLPTYLIPKGVTFLLFDYIMCLRILSVELPIPINVKFWLLLRHTFLNSLPVLFCCWLTRSKHYLIHFYFTLFLFNVWLTYRFIDSLNDFSSHIDQEDGALNLVSILQWASLGSRVLTLYDDYKSIKEIHPSISQGDELKLDCSYHTSDLQRPTKRQRISVAGVDGEPVSGDKTPIIKSDKTFVLNRKLSSDIAETEDWSGLQNHCLAKILRKLKGFHDFAVFSTVCIPWRLACLNMKWSLYPPHPWSIHFQGQNIMNHLDDRRYVLEWWEIDGRYYYGCVNGWILNIGSANIHIFNLFSRTQTNLPILSPVGYLPITKSSDWYSYIQKFILFKACQSDNLQFLVVALFGPRGFISFTGPQFQDWICIQSEDMSRCRDVVLFEGQLYAICDRGKLFRCAFSRSNPSVSLMSQEPAGSFRADRYYLVKNVDHLIAVFQYGHVDSGSKRFGTVSFMIYRSDDNMNWFPYIGPI</sequence>
<feature type="domain" description="KIB1-4 beta-propeller" evidence="2">
    <location>
        <begin position="318"/>
        <end position="507"/>
    </location>
</feature>
<reference evidence="3 4" key="1">
    <citation type="submission" date="2021-09" db="EMBL/GenBank/DDBJ databases">
        <title>Genomic insights and catalytic innovation underlie evolution of tropane alkaloids biosynthesis.</title>
        <authorList>
            <person name="Wang Y.-J."/>
            <person name="Tian T."/>
            <person name="Huang J.-P."/>
            <person name="Huang S.-X."/>
        </authorList>
    </citation>
    <scope>NUCLEOTIDE SEQUENCE [LARGE SCALE GENOMIC DNA]</scope>
    <source>
        <strain evidence="3">KIB-2018</strain>
        <tissue evidence="3">Leaf</tissue>
    </source>
</reference>
<dbReference type="PANTHER" id="PTHR44259:SF108">
    <property type="entry name" value="F-BOX PROTEIN SKIP23-LIKE"/>
    <property type="match status" value="1"/>
</dbReference>
<dbReference type="PANTHER" id="PTHR44259">
    <property type="entry name" value="OS07G0183000 PROTEIN-RELATED"/>
    <property type="match status" value="1"/>
</dbReference>
<evidence type="ECO:0000259" key="2">
    <source>
        <dbReference type="Pfam" id="PF03478"/>
    </source>
</evidence>
<keyword evidence="4" id="KW-1185">Reference proteome</keyword>
<keyword evidence="1" id="KW-0812">Transmembrane</keyword>
<comment type="caution">
    <text evidence="3">The sequence shown here is derived from an EMBL/GenBank/DDBJ whole genome shotgun (WGS) entry which is preliminary data.</text>
</comment>
<feature type="transmembrane region" description="Helical" evidence="1">
    <location>
        <begin position="112"/>
        <end position="131"/>
    </location>
</feature>
<dbReference type="Pfam" id="PF03478">
    <property type="entry name" value="Beta-prop_KIB1-4"/>
    <property type="match status" value="1"/>
</dbReference>
<proteinExistence type="predicted"/>